<keyword evidence="4" id="KW-1185">Reference proteome</keyword>
<organism evidence="3 4">
    <name type="scientific">Phycomyces blakesleeanus (strain ATCC 8743b / DSM 1359 / FGSC 10004 / NBRC 33097 / NRRL 1555)</name>
    <dbReference type="NCBI Taxonomy" id="763407"/>
    <lineage>
        <taxon>Eukaryota</taxon>
        <taxon>Fungi</taxon>
        <taxon>Fungi incertae sedis</taxon>
        <taxon>Mucoromycota</taxon>
        <taxon>Mucoromycotina</taxon>
        <taxon>Mucoromycetes</taxon>
        <taxon>Mucorales</taxon>
        <taxon>Phycomycetaceae</taxon>
        <taxon>Phycomyces</taxon>
    </lineage>
</organism>
<accession>A0A163A2B8</accession>
<evidence type="ECO:0000256" key="2">
    <source>
        <dbReference type="SAM" id="MobiDB-lite"/>
    </source>
</evidence>
<dbReference type="Proteomes" id="UP000077315">
    <property type="component" value="Unassembled WGS sequence"/>
</dbReference>
<evidence type="ECO:0000313" key="3">
    <source>
        <dbReference type="EMBL" id="OAD70581.1"/>
    </source>
</evidence>
<dbReference type="VEuPathDB" id="FungiDB:PHYBLDRAFT_69584"/>
<proteinExistence type="predicted"/>
<dbReference type="InParanoid" id="A0A163A2B8"/>
<dbReference type="OrthoDB" id="10641477at2759"/>
<evidence type="ECO:0000313" key="4">
    <source>
        <dbReference type="Proteomes" id="UP000077315"/>
    </source>
</evidence>
<dbReference type="GeneID" id="29003029"/>
<evidence type="ECO:0000256" key="1">
    <source>
        <dbReference type="SAM" id="Coils"/>
    </source>
</evidence>
<protein>
    <submittedName>
        <fullName evidence="3">Uncharacterized protein</fullName>
    </submittedName>
</protein>
<dbReference type="EMBL" id="KV440988">
    <property type="protein sequence ID" value="OAD70581.1"/>
    <property type="molecule type" value="Genomic_DNA"/>
</dbReference>
<feature type="coiled-coil region" evidence="1">
    <location>
        <begin position="216"/>
        <end position="243"/>
    </location>
</feature>
<gene>
    <name evidence="3" type="ORF">PHYBLDRAFT_69584</name>
</gene>
<dbReference type="RefSeq" id="XP_018288621.1">
    <property type="nucleotide sequence ID" value="XM_018442123.1"/>
</dbReference>
<name>A0A163A2B8_PHYB8</name>
<feature type="region of interest" description="Disordered" evidence="2">
    <location>
        <begin position="1"/>
        <end position="31"/>
    </location>
</feature>
<sequence length="274" mass="31264">MKRNTFSQPKPTKSKKLSTSSDSSKDGPKFIVYGPTIQKSEESTRIDSVLIKKRKQGTWDQERELVLMEAYNHYCLFAVSHRQVEEAWEQVTAAVNAVYLNYKQALTSRSVQNKKDVLFSKFQSLFDQHSNKKFSEVNMDIPTHLGRAIYSAMKTEEDAKSIKELKDLVKAGKTKDMRLLNDKLMSFAKYVQETPSKNEKKNTEVDKVPEVKPMPAKGQQQLVELLEKQMEILKRQAETNEGVLLVLQSLEKHIGESSKSQTIIADSLSLCQKS</sequence>
<dbReference type="AlphaFoldDB" id="A0A163A2B8"/>
<reference evidence="4" key="1">
    <citation type="submission" date="2015-06" db="EMBL/GenBank/DDBJ databases">
        <title>Expansion of signal transduction pathways in fungi by whole-genome duplication.</title>
        <authorList>
            <consortium name="DOE Joint Genome Institute"/>
            <person name="Corrochano L.M."/>
            <person name="Kuo A."/>
            <person name="Marcet-Houben M."/>
            <person name="Polaino S."/>
            <person name="Salamov A."/>
            <person name="Villalobos J.M."/>
            <person name="Alvarez M.I."/>
            <person name="Avalos J."/>
            <person name="Benito E.P."/>
            <person name="Benoit I."/>
            <person name="Burger G."/>
            <person name="Camino L.P."/>
            <person name="Canovas D."/>
            <person name="Cerda-Olmedo E."/>
            <person name="Cheng J.-F."/>
            <person name="Dominguez A."/>
            <person name="Elias M."/>
            <person name="Eslava A.P."/>
            <person name="Glaser F."/>
            <person name="Grimwood J."/>
            <person name="Gutierrez G."/>
            <person name="Heitman J."/>
            <person name="Henrissat B."/>
            <person name="Iturriaga E.A."/>
            <person name="Lang B.F."/>
            <person name="Lavin J.L."/>
            <person name="Lee S."/>
            <person name="Li W."/>
            <person name="Lindquist E."/>
            <person name="Lopez-Garcia S."/>
            <person name="Luque E.M."/>
            <person name="Marcos A.T."/>
            <person name="Martin J."/>
            <person name="McCluskey K."/>
            <person name="Medina H.R."/>
            <person name="Miralles-Duran A."/>
            <person name="Miyazaki A."/>
            <person name="Munoz-Torres E."/>
            <person name="Oguiza J.A."/>
            <person name="Ohm R."/>
            <person name="Olmedo M."/>
            <person name="Orejas M."/>
            <person name="Ortiz-Castellanos L."/>
            <person name="Pisabarro A.G."/>
            <person name="Rodriguez-Romero J."/>
            <person name="Ruiz-Herrera J."/>
            <person name="Ruiz-Vazquez R."/>
            <person name="Sanz C."/>
            <person name="Schackwitz W."/>
            <person name="Schmutz J."/>
            <person name="Shahriari M."/>
            <person name="Shelest E."/>
            <person name="Silva-Franco F."/>
            <person name="Soanes D."/>
            <person name="Syed K."/>
            <person name="Tagua V.G."/>
            <person name="Talbot N.J."/>
            <person name="Thon M."/>
            <person name="De vries R.P."/>
            <person name="Wiebenga A."/>
            <person name="Yadav J.S."/>
            <person name="Braun E.L."/>
            <person name="Baker S."/>
            <person name="Garre V."/>
            <person name="Horwitz B."/>
            <person name="Torres-Martinez S."/>
            <person name="Idnurm A."/>
            <person name="Herrera-Estrella A."/>
            <person name="Gabaldon T."/>
            <person name="Grigoriev I.V."/>
        </authorList>
    </citation>
    <scope>NUCLEOTIDE SEQUENCE [LARGE SCALE GENOMIC DNA]</scope>
    <source>
        <strain evidence="4">NRRL 1555(-)</strain>
    </source>
</reference>
<keyword evidence="1" id="KW-0175">Coiled coil</keyword>